<keyword evidence="5" id="KW-0271">Exosome</keyword>
<evidence type="ECO:0000256" key="3">
    <source>
        <dbReference type="ARBA" id="ARBA00006678"/>
    </source>
</evidence>
<dbReference type="Pfam" id="PF01138">
    <property type="entry name" value="RNase_PH"/>
    <property type="match status" value="1"/>
</dbReference>
<comment type="caution">
    <text evidence="8">The sequence shown here is derived from an EMBL/GenBank/DDBJ whole genome shotgun (WGS) entry which is preliminary data.</text>
</comment>
<feature type="domain" description="Exoribonuclease phosphorolytic" evidence="7">
    <location>
        <begin position="149"/>
        <end position="213"/>
    </location>
</feature>
<dbReference type="GO" id="GO:0003723">
    <property type="term" value="F:RNA binding"/>
    <property type="evidence" value="ECO:0007669"/>
    <property type="project" value="TreeGrafter"/>
</dbReference>
<dbReference type="EMBL" id="JALJOR010000001">
    <property type="protein sequence ID" value="KAK9829626.1"/>
    <property type="molecule type" value="Genomic_DNA"/>
</dbReference>
<evidence type="ECO:0000256" key="5">
    <source>
        <dbReference type="ARBA" id="ARBA00022835"/>
    </source>
</evidence>
<evidence type="ECO:0000313" key="8">
    <source>
        <dbReference type="EMBL" id="KAK9829626.1"/>
    </source>
</evidence>
<name>A0AAW1R8A9_9CHLO</name>
<accession>A0AAW1R8A9</accession>
<evidence type="ECO:0000259" key="6">
    <source>
        <dbReference type="Pfam" id="PF01138"/>
    </source>
</evidence>
<protein>
    <recommendedName>
        <fullName evidence="10">Exosome complex component RRP41</fullName>
    </recommendedName>
</protein>
<feature type="domain" description="Exoribonuclease phosphorolytic" evidence="6">
    <location>
        <begin position="18"/>
        <end position="145"/>
    </location>
</feature>
<dbReference type="Proteomes" id="UP001489004">
    <property type="component" value="Unassembled WGS sequence"/>
</dbReference>
<evidence type="ECO:0000313" key="9">
    <source>
        <dbReference type="Proteomes" id="UP001489004"/>
    </source>
</evidence>
<dbReference type="InterPro" id="IPR027408">
    <property type="entry name" value="PNPase/RNase_PH_dom_sf"/>
</dbReference>
<sequence length="247" mass="26029">MEFVSPEGLRLDGRRPKELRKLRIKLGSLDGTDGSAFVQLGNTKVLAAVFGPRGAPTGARSSAISCVIAVSAISVQGDRRSKERLGRQATEFSRALTNAMEQLVPADILKNACIDVHVQVLQADGGLFAACANAALLALANAGVPLRDICAACHTGLLESTALVDLSAQESMQQAPQAAILYECRTQSIAIMQTDNKMSTTALEELLELATEGCIALVTAMRQALISSTVQQLSTSAPHASAAQRRD</sequence>
<dbReference type="InterPro" id="IPR015847">
    <property type="entry name" value="ExoRNase_PH_dom2"/>
</dbReference>
<dbReference type="GO" id="GO:0016075">
    <property type="term" value="P:rRNA catabolic process"/>
    <property type="evidence" value="ECO:0007669"/>
    <property type="project" value="TreeGrafter"/>
</dbReference>
<evidence type="ECO:0000259" key="7">
    <source>
        <dbReference type="Pfam" id="PF03725"/>
    </source>
</evidence>
<dbReference type="GO" id="GO:0000176">
    <property type="term" value="C:nuclear exosome (RNase complex)"/>
    <property type="evidence" value="ECO:0007669"/>
    <property type="project" value="TreeGrafter"/>
</dbReference>
<dbReference type="AlphaFoldDB" id="A0AAW1R8A9"/>
<evidence type="ECO:0008006" key="10">
    <source>
        <dbReference type="Google" id="ProtNLM"/>
    </source>
</evidence>
<keyword evidence="4" id="KW-0963">Cytoplasm</keyword>
<gene>
    <name evidence="8" type="ORF">WJX72_006955</name>
</gene>
<dbReference type="Pfam" id="PF03725">
    <property type="entry name" value="RNase_PH_C"/>
    <property type="match status" value="1"/>
</dbReference>
<dbReference type="GO" id="GO:0071028">
    <property type="term" value="P:nuclear mRNA surveillance"/>
    <property type="evidence" value="ECO:0007669"/>
    <property type="project" value="TreeGrafter"/>
</dbReference>
<dbReference type="FunFam" id="3.30.230.70:FF:000004">
    <property type="entry name" value="Exosome complex component Rrp41"/>
    <property type="match status" value="1"/>
</dbReference>
<proteinExistence type="inferred from homology"/>
<dbReference type="GO" id="GO:0071051">
    <property type="term" value="P:poly(A)-dependent snoRNA 3'-end processing"/>
    <property type="evidence" value="ECO:0007669"/>
    <property type="project" value="TreeGrafter"/>
</dbReference>
<dbReference type="PANTHER" id="PTHR11953:SF0">
    <property type="entry name" value="EXOSOME COMPLEX COMPONENT RRP41"/>
    <property type="match status" value="1"/>
</dbReference>
<dbReference type="Gene3D" id="3.30.230.70">
    <property type="entry name" value="GHMP Kinase, N-terminal domain"/>
    <property type="match status" value="1"/>
</dbReference>
<dbReference type="SUPFAM" id="SSF55666">
    <property type="entry name" value="Ribonuclease PH domain 2-like"/>
    <property type="match status" value="1"/>
</dbReference>
<dbReference type="InterPro" id="IPR036345">
    <property type="entry name" value="ExoRNase_PH_dom2_sf"/>
</dbReference>
<dbReference type="InterPro" id="IPR050080">
    <property type="entry name" value="RNase_PH"/>
</dbReference>
<evidence type="ECO:0000256" key="4">
    <source>
        <dbReference type="ARBA" id="ARBA00022490"/>
    </source>
</evidence>
<dbReference type="PANTHER" id="PTHR11953">
    <property type="entry name" value="EXOSOME COMPLEX COMPONENT"/>
    <property type="match status" value="1"/>
</dbReference>
<dbReference type="InterPro" id="IPR020568">
    <property type="entry name" value="Ribosomal_Su5_D2-typ_SF"/>
</dbReference>
<dbReference type="InterPro" id="IPR001247">
    <property type="entry name" value="ExoRNase_PH_dom1"/>
</dbReference>
<organism evidence="8 9">
    <name type="scientific">[Myrmecia] bisecta</name>
    <dbReference type="NCBI Taxonomy" id="41462"/>
    <lineage>
        <taxon>Eukaryota</taxon>
        <taxon>Viridiplantae</taxon>
        <taxon>Chlorophyta</taxon>
        <taxon>core chlorophytes</taxon>
        <taxon>Trebouxiophyceae</taxon>
        <taxon>Trebouxiales</taxon>
        <taxon>Trebouxiaceae</taxon>
        <taxon>Myrmecia</taxon>
    </lineage>
</organism>
<dbReference type="GO" id="GO:0034475">
    <property type="term" value="P:U4 snRNA 3'-end processing"/>
    <property type="evidence" value="ECO:0007669"/>
    <property type="project" value="TreeGrafter"/>
</dbReference>
<comment type="similarity">
    <text evidence="3">Belongs to the RNase PH family.</text>
</comment>
<dbReference type="SUPFAM" id="SSF54211">
    <property type="entry name" value="Ribosomal protein S5 domain 2-like"/>
    <property type="match status" value="1"/>
</dbReference>
<evidence type="ECO:0000256" key="2">
    <source>
        <dbReference type="ARBA" id="ARBA00004604"/>
    </source>
</evidence>
<dbReference type="GO" id="GO:0000177">
    <property type="term" value="C:cytoplasmic exosome (RNase complex)"/>
    <property type="evidence" value="ECO:0007669"/>
    <property type="project" value="TreeGrafter"/>
</dbReference>
<comment type="subcellular location">
    <subcellularLocation>
        <location evidence="1">Cytoplasm</location>
    </subcellularLocation>
    <subcellularLocation>
        <location evidence="2">Nucleus</location>
        <location evidence="2">Nucleolus</location>
    </subcellularLocation>
</comment>
<keyword evidence="9" id="KW-1185">Reference proteome</keyword>
<reference evidence="8 9" key="1">
    <citation type="journal article" date="2024" name="Nat. Commun.">
        <title>Phylogenomics reveals the evolutionary origins of lichenization in chlorophyte algae.</title>
        <authorList>
            <person name="Puginier C."/>
            <person name="Libourel C."/>
            <person name="Otte J."/>
            <person name="Skaloud P."/>
            <person name="Haon M."/>
            <person name="Grisel S."/>
            <person name="Petersen M."/>
            <person name="Berrin J.G."/>
            <person name="Delaux P.M."/>
            <person name="Dal Grande F."/>
            <person name="Keller J."/>
        </authorList>
    </citation>
    <scope>NUCLEOTIDE SEQUENCE [LARGE SCALE GENOMIC DNA]</scope>
    <source>
        <strain evidence="8 9">SAG 2043</strain>
    </source>
</reference>
<evidence type="ECO:0000256" key="1">
    <source>
        <dbReference type="ARBA" id="ARBA00004496"/>
    </source>
</evidence>
<dbReference type="GO" id="GO:0005730">
    <property type="term" value="C:nucleolus"/>
    <property type="evidence" value="ECO:0007669"/>
    <property type="project" value="UniProtKB-SubCell"/>
</dbReference>